<feature type="binding site" evidence="3">
    <location>
        <position position="197"/>
    </location>
    <ligand>
        <name>a divalent metal cation</name>
        <dbReference type="ChEBI" id="CHEBI:60240"/>
    </ligand>
</feature>
<dbReference type="AlphaFoldDB" id="A0A3A5JQH6"/>
<evidence type="ECO:0000313" key="5">
    <source>
        <dbReference type="EMBL" id="RJT23077.1"/>
    </source>
</evidence>
<dbReference type="RefSeq" id="WP_120064806.1">
    <property type="nucleotide sequence ID" value="NZ_QZWH01000022.1"/>
</dbReference>
<dbReference type="Gene3D" id="2.120.10.30">
    <property type="entry name" value="TolB, C-terminal domain"/>
    <property type="match status" value="1"/>
</dbReference>
<evidence type="ECO:0000313" key="6">
    <source>
        <dbReference type="Proteomes" id="UP000276295"/>
    </source>
</evidence>
<organism evidence="5 6">
    <name type="scientific">Buttiauxella izardii</name>
    <dbReference type="NCBI Taxonomy" id="82991"/>
    <lineage>
        <taxon>Bacteria</taxon>
        <taxon>Pseudomonadati</taxon>
        <taxon>Pseudomonadota</taxon>
        <taxon>Gammaproteobacteria</taxon>
        <taxon>Enterobacterales</taxon>
        <taxon>Enterobacteriaceae</taxon>
        <taxon>Buttiauxella</taxon>
    </lineage>
</organism>
<comment type="similarity">
    <text evidence="1">Belongs to the SMP-30/CGR1 family.</text>
</comment>
<feature type="binding site" evidence="3">
    <location>
        <position position="21"/>
    </location>
    <ligand>
        <name>a divalent metal cation</name>
        <dbReference type="ChEBI" id="CHEBI:60240"/>
    </ligand>
</feature>
<protein>
    <submittedName>
        <fullName evidence="5">SMP-30/gluconolactonase/LRE family protein</fullName>
    </submittedName>
</protein>
<evidence type="ECO:0000256" key="2">
    <source>
        <dbReference type="PIRSR" id="PIRSR605511-1"/>
    </source>
</evidence>
<feature type="active site" description="Proton donor/acceptor" evidence="2">
    <location>
        <position position="197"/>
    </location>
</feature>
<feature type="binding site" evidence="3">
    <location>
        <position position="108"/>
    </location>
    <ligand>
        <name>substrate</name>
    </ligand>
</feature>
<dbReference type="InterPro" id="IPR011042">
    <property type="entry name" value="6-blade_b-propeller_TolB-like"/>
</dbReference>
<dbReference type="Proteomes" id="UP000276295">
    <property type="component" value="Unassembled WGS sequence"/>
</dbReference>
<dbReference type="SUPFAM" id="SSF63829">
    <property type="entry name" value="Calcium-dependent phosphotriesterase"/>
    <property type="match status" value="1"/>
</dbReference>
<reference evidence="5 6" key="1">
    <citation type="submission" date="2018-09" db="EMBL/GenBank/DDBJ databases">
        <title>Draft genome sequence of Buttiauxella izardii CCUG 35510T.</title>
        <authorList>
            <person name="Salva-Serra F."/>
            <person name="Marathe N."/>
            <person name="Moore E."/>
            <person name="Stadler-Svensson L."/>
            <person name="Engstrom-Jakobsson H."/>
        </authorList>
    </citation>
    <scope>NUCLEOTIDE SEQUENCE [LARGE SCALE GENOMIC DNA]</scope>
    <source>
        <strain evidence="5 6">CCUG 35510</strain>
    </source>
</reference>
<dbReference type="GO" id="GO:0005509">
    <property type="term" value="F:calcium ion binding"/>
    <property type="evidence" value="ECO:0007669"/>
    <property type="project" value="TreeGrafter"/>
</dbReference>
<sequence length="289" mass="32148">MNQVSGENFEVIGSYRAQLGETPVWCCRSGSLLWVDILQNRLLRYWPNQAQRIEIRPMPVFTSAVLLTSTLDTFLVVSQSGISLYDYQNQQVRDFCRWPDDATGTRPNESAIAPDGSLWFSTMDPTAREAIGSWYRVSASAPTPQRLLGNLWVPNTLVWTDKNIWFADSLRHRFYRATSQEDGLCIEQEYPVDGIPDGSTLTGDGKLINACWGSSCLTRFQLNHQQMTKTGQITLPVSQPSSCTFGGPNLSDLYITSARDGLARPAALDGAVLKITTTLAGTPAREFRL</sequence>
<dbReference type="OrthoDB" id="9775406at2"/>
<dbReference type="GO" id="GO:0004341">
    <property type="term" value="F:gluconolactonase activity"/>
    <property type="evidence" value="ECO:0007669"/>
    <property type="project" value="TreeGrafter"/>
</dbReference>
<feature type="binding site" evidence="3">
    <location>
        <position position="155"/>
    </location>
    <ligand>
        <name>a divalent metal cation</name>
        <dbReference type="ChEBI" id="CHEBI:60240"/>
    </ligand>
</feature>
<comment type="cofactor">
    <cofactor evidence="3">
        <name>Zn(2+)</name>
        <dbReference type="ChEBI" id="CHEBI:29105"/>
    </cofactor>
    <text evidence="3">Binds 1 divalent metal cation per subunit.</text>
</comment>
<proteinExistence type="inferred from homology"/>
<keyword evidence="6" id="KW-1185">Reference proteome</keyword>
<dbReference type="PANTHER" id="PTHR10907:SF47">
    <property type="entry name" value="REGUCALCIN"/>
    <property type="match status" value="1"/>
</dbReference>
<feature type="domain" description="SMP-30/Gluconolactonase/LRE-like region" evidence="4">
    <location>
        <begin position="19"/>
        <end position="259"/>
    </location>
</feature>
<dbReference type="GO" id="GO:0019853">
    <property type="term" value="P:L-ascorbic acid biosynthetic process"/>
    <property type="evidence" value="ECO:0007669"/>
    <property type="project" value="TreeGrafter"/>
</dbReference>
<evidence type="ECO:0000256" key="3">
    <source>
        <dbReference type="PIRSR" id="PIRSR605511-2"/>
    </source>
</evidence>
<keyword evidence="3" id="KW-0479">Metal-binding</keyword>
<keyword evidence="3" id="KW-0862">Zinc</keyword>
<accession>A0A3A5JQH6</accession>
<comment type="caution">
    <text evidence="5">The sequence shown here is derived from an EMBL/GenBank/DDBJ whole genome shotgun (WGS) entry which is preliminary data.</text>
</comment>
<gene>
    <name evidence="5" type="ORF">D6029_11100</name>
</gene>
<evidence type="ECO:0000259" key="4">
    <source>
        <dbReference type="Pfam" id="PF08450"/>
    </source>
</evidence>
<dbReference type="PRINTS" id="PR01790">
    <property type="entry name" value="SMP30FAMILY"/>
</dbReference>
<dbReference type="InterPro" id="IPR005511">
    <property type="entry name" value="SMP-30"/>
</dbReference>
<dbReference type="Pfam" id="PF08450">
    <property type="entry name" value="SGL"/>
    <property type="match status" value="1"/>
</dbReference>
<dbReference type="InterPro" id="IPR013658">
    <property type="entry name" value="SGL"/>
</dbReference>
<dbReference type="EMBL" id="QZWH01000022">
    <property type="protein sequence ID" value="RJT23077.1"/>
    <property type="molecule type" value="Genomic_DNA"/>
</dbReference>
<evidence type="ECO:0000256" key="1">
    <source>
        <dbReference type="ARBA" id="ARBA00008853"/>
    </source>
</evidence>
<feature type="binding site" evidence="3">
    <location>
        <position position="106"/>
    </location>
    <ligand>
        <name>substrate</name>
    </ligand>
</feature>
<name>A0A3A5JQH6_9ENTR</name>
<dbReference type="PANTHER" id="PTHR10907">
    <property type="entry name" value="REGUCALCIN"/>
    <property type="match status" value="1"/>
</dbReference>